<dbReference type="Proteomes" id="UP000887159">
    <property type="component" value="Unassembled WGS sequence"/>
</dbReference>
<keyword evidence="2" id="KW-1185">Reference proteome</keyword>
<sequence>MARRHTPVTTIDELCHREEAAWASVPVHAIQSLFNSIPRRIQPEMLVLGRDYSGSMHANLITCYSQYSIFAQ</sequence>
<evidence type="ECO:0000313" key="1">
    <source>
        <dbReference type="EMBL" id="GFY29856.1"/>
    </source>
</evidence>
<comment type="caution">
    <text evidence="1">The sequence shown here is derived from an EMBL/GenBank/DDBJ whole genome shotgun (WGS) entry which is preliminary data.</text>
</comment>
<dbReference type="EMBL" id="BMAU01021390">
    <property type="protein sequence ID" value="GFY29856.1"/>
    <property type="molecule type" value="Genomic_DNA"/>
</dbReference>
<accession>A0A8X6W8R8</accession>
<proteinExistence type="predicted"/>
<gene>
    <name evidence="1" type="ORF">TNCV_4071691</name>
</gene>
<reference evidence="1" key="1">
    <citation type="submission" date="2020-08" db="EMBL/GenBank/DDBJ databases">
        <title>Multicomponent nature underlies the extraordinary mechanical properties of spider dragline silk.</title>
        <authorList>
            <person name="Kono N."/>
            <person name="Nakamura H."/>
            <person name="Mori M."/>
            <person name="Yoshida Y."/>
            <person name="Ohtoshi R."/>
            <person name="Malay A.D."/>
            <person name="Moran D.A.P."/>
            <person name="Tomita M."/>
            <person name="Numata K."/>
            <person name="Arakawa K."/>
        </authorList>
    </citation>
    <scope>NUCLEOTIDE SEQUENCE</scope>
</reference>
<evidence type="ECO:0000313" key="2">
    <source>
        <dbReference type="Proteomes" id="UP000887159"/>
    </source>
</evidence>
<organism evidence="1 2">
    <name type="scientific">Trichonephila clavipes</name>
    <name type="common">Golden silk orbweaver</name>
    <name type="synonym">Nephila clavipes</name>
    <dbReference type="NCBI Taxonomy" id="2585209"/>
    <lineage>
        <taxon>Eukaryota</taxon>
        <taxon>Metazoa</taxon>
        <taxon>Ecdysozoa</taxon>
        <taxon>Arthropoda</taxon>
        <taxon>Chelicerata</taxon>
        <taxon>Arachnida</taxon>
        <taxon>Araneae</taxon>
        <taxon>Araneomorphae</taxon>
        <taxon>Entelegynae</taxon>
        <taxon>Araneoidea</taxon>
        <taxon>Nephilidae</taxon>
        <taxon>Trichonephila</taxon>
    </lineage>
</organism>
<protein>
    <submittedName>
        <fullName evidence="1">Uncharacterized protein</fullName>
    </submittedName>
</protein>
<name>A0A8X6W8R8_TRICX</name>
<dbReference type="AlphaFoldDB" id="A0A8X6W8R8"/>